<name>A0AB73T135_9FIRM</name>
<dbReference type="Pfam" id="PF17389">
    <property type="entry name" value="Bac_rhamnosid6H"/>
    <property type="match status" value="1"/>
</dbReference>
<feature type="domain" description="Alpha-L-rhamnosidase six-hairpin glycosidase" evidence="1">
    <location>
        <begin position="567"/>
        <end position="676"/>
    </location>
</feature>
<comment type="caution">
    <text evidence="2">The sequence shown here is derived from an EMBL/GenBank/DDBJ whole genome shotgun (WGS) entry which is preliminary data.</text>
</comment>
<dbReference type="InterPro" id="IPR035396">
    <property type="entry name" value="Bac_rhamnosid6H"/>
</dbReference>
<dbReference type="InterPro" id="IPR012341">
    <property type="entry name" value="6hp_glycosidase-like_sf"/>
</dbReference>
<accession>A0AB73T135</accession>
<dbReference type="EMBL" id="QGGY01000011">
    <property type="protein sequence ID" value="PWJ73698.1"/>
    <property type="molecule type" value="Genomic_DNA"/>
</dbReference>
<dbReference type="RefSeq" id="WP_109747499.1">
    <property type="nucleotide sequence ID" value="NZ_JANKBI010000011.1"/>
</dbReference>
<evidence type="ECO:0000259" key="1">
    <source>
        <dbReference type="Pfam" id="PF17389"/>
    </source>
</evidence>
<dbReference type="Gene3D" id="2.60.420.10">
    <property type="entry name" value="Maltose phosphorylase, domain 3"/>
    <property type="match status" value="1"/>
</dbReference>
<reference evidence="2 3" key="1">
    <citation type="submission" date="2018-05" db="EMBL/GenBank/DDBJ databases">
        <authorList>
            <person name="Goeker M."/>
            <person name="Huntemann M."/>
            <person name="Clum A."/>
            <person name="Pillay M."/>
            <person name="Palaniappan K."/>
            <person name="Varghese N."/>
            <person name="Mikhailova N."/>
            <person name="Stamatis D."/>
            <person name="Reddy T."/>
            <person name="Daum C."/>
            <person name="Shapiro N."/>
            <person name="Ivanova N."/>
            <person name="Kyrpides N."/>
            <person name="Woyke T."/>
        </authorList>
    </citation>
    <scope>NUCLEOTIDE SEQUENCE [LARGE SCALE GENOMIC DNA]</scope>
    <source>
        <strain evidence="2 3">DSM 26524</strain>
    </source>
</reference>
<protein>
    <recommendedName>
        <fullName evidence="1">Alpha-L-rhamnosidase six-hairpin glycosidase domain-containing protein</fullName>
    </recommendedName>
</protein>
<organism evidence="2 3">
    <name type="scientific">Murimonas intestini</name>
    <dbReference type="NCBI Taxonomy" id="1337051"/>
    <lineage>
        <taxon>Bacteria</taxon>
        <taxon>Bacillati</taxon>
        <taxon>Bacillota</taxon>
        <taxon>Clostridia</taxon>
        <taxon>Lachnospirales</taxon>
        <taxon>Lachnospiraceae</taxon>
        <taxon>Murimonas</taxon>
    </lineage>
</organism>
<dbReference type="AlphaFoldDB" id="A0AB73T135"/>
<dbReference type="Proteomes" id="UP000245412">
    <property type="component" value="Unassembled WGS sequence"/>
</dbReference>
<evidence type="ECO:0000313" key="2">
    <source>
        <dbReference type="EMBL" id="PWJ73698.1"/>
    </source>
</evidence>
<gene>
    <name evidence="2" type="ORF">C7383_11128</name>
</gene>
<dbReference type="SUPFAM" id="SSF48208">
    <property type="entry name" value="Six-hairpin glycosidases"/>
    <property type="match status" value="1"/>
</dbReference>
<dbReference type="Gene3D" id="1.50.10.10">
    <property type="match status" value="1"/>
</dbReference>
<keyword evidence="3" id="KW-1185">Reference proteome</keyword>
<dbReference type="InterPro" id="IPR008928">
    <property type="entry name" value="6-hairpin_glycosidase_sf"/>
</dbReference>
<evidence type="ECO:0000313" key="3">
    <source>
        <dbReference type="Proteomes" id="UP000245412"/>
    </source>
</evidence>
<proteinExistence type="predicted"/>
<dbReference type="GO" id="GO:0005975">
    <property type="term" value="P:carbohydrate metabolic process"/>
    <property type="evidence" value="ECO:0007669"/>
    <property type="project" value="InterPro"/>
</dbReference>
<sequence length="890" mass="101553">MTGKKYLKLPADMQKLPSAVSVKGECGQWDYMVSLSEGRVDQWTFIRLPPCLSGREIEIYSEQDNVLLGAAETVEELKEPSLRGIRFIFQYGVIKKIERIFLSEGIYWIKFLYTPAGCTQVYQEGYALTEDWVHWVYRDEAGCGSREDIPFVTDRQDYWYGSEGSIVTVFPGGNYEYQFLAGDGFSPVFRRKKNKQKMETEPVEGLEKLRVWKRVWEDSELELPFLKPLHFRILPGRWPDIRIAEAEGTSSDIGGSTFEFCIEADMGEESFAEFHLGQWKMIWENGWIKCGGFKMPLQADKGSIVLRGWMEPEWLAVLGENRVFFVCGKEKEKETERFSNDMTDNLSFCLEKEQEFRIGFCAGKTAVLKSAAAWGLRSIFWSEEERKVLSQISIGKKVFESAHYTIYENCIKDASCGEPAAWVKGDGSIYSPLRVVEEFSWRKNIWGDMTRVVRRTGQWYPSYEQDAYPSVKSGIPVLDSACKLAFDTFYRCTRDSYALSGQKGMWNAGLFQGEGEGFGVWLRDTAHIALRMGSLADRLHARRSLLYISQKGISNGSDGAAMSQAGIWDYYLATGDKEILYEAWPALLQRTEEADGLYDSVRHLVKAGNAVSNDAFPEPENGGYALSAQVYYQQAYEAMGKMGRLINYREDKVKLWEEKAALMRESVQNLYWNEECGFFTCGPKGSEAYEKGFWETSGEESVLWPRFNIANGEQRRRILKKLPQTAMNDYGICLFPYRKEKNHLCNSIWYVWQAGFAAAASVEKDSRLLEMLLWQQVRGCVLNKEFYEVIDYGTGLAWRWPGQLWHAAGFLATVLGGAAGISYDEDGMRLSPCMPGSIKELEILNLPFRKAVYDIHIQGGEGIKAVYLDGKLCTKIPLDLEGRHILEVKR</sequence>